<protein>
    <submittedName>
        <fullName evidence="2">Uncharacterized protein</fullName>
    </submittedName>
</protein>
<evidence type="ECO:0000313" key="2">
    <source>
        <dbReference type="EMBL" id="MBW4668975.1"/>
    </source>
</evidence>
<evidence type="ECO:0000256" key="1">
    <source>
        <dbReference type="SAM" id="Coils"/>
    </source>
</evidence>
<sequence>MEQVQAEIAAIRTQIDALRQERATLTINSAVTSADSSPKAIAQAYRRHAQETAQVSTEIQGIDNAIAALEFELQKKQVLLRRSDNKLMRLSIEEEVESGKIQARVHAERINLLAAELATELKALKTCANQISPSYWQVYYKPFITGFKTISVPYVRSDGDVWTIVNRIV</sequence>
<reference evidence="2" key="1">
    <citation type="submission" date="2021-05" db="EMBL/GenBank/DDBJ databases">
        <authorList>
            <person name="Pietrasiak N."/>
            <person name="Ward R."/>
            <person name="Stajich J.E."/>
            <person name="Kurbessoian T."/>
        </authorList>
    </citation>
    <scope>NUCLEOTIDE SEQUENCE</scope>
    <source>
        <strain evidence="2">GSE-NOS-MK-12-04C</strain>
    </source>
</reference>
<evidence type="ECO:0000313" key="3">
    <source>
        <dbReference type="Proteomes" id="UP000729701"/>
    </source>
</evidence>
<dbReference type="EMBL" id="JAHHGZ010000017">
    <property type="protein sequence ID" value="MBW4668975.1"/>
    <property type="molecule type" value="Genomic_DNA"/>
</dbReference>
<keyword evidence="1" id="KW-0175">Coiled coil</keyword>
<organism evidence="2 3">
    <name type="scientific">Cyanomargarita calcarea GSE-NOS-MK-12-04C</name>
    <dbReference type="NCBI Taxonomy" id="2839659"/>
    <lineage>
        <taxon>Bacteria</taxon>
        <taxon>Bacillati</taxon>
        <taxon>Cyanobacteriota</taxon>
        <taxon>Cyanophyceae</taxon>
        <taxon>Nostocales</taxon>
        <taxon>Cyanomargaritaceae</taxon>
        <taxon>Cyanomargarita</taxon>
    </lineage>
</organism>
<name>A0A951QN44_9CYAN</name>
<proteinExistence type="predicted"/>
<comment type="caution">
    <text evidence="2">The sequence shown here is derived from an EMBL/GenBank/DDBJ whole genome shotgun (WGS) entry which is preliminary data.</text>
</comment>
<reference evidence="2" key="2">
    <citation type="journal article" date="2022" name="Microbiol. Resour. Announc.">
        <title>Metagenome Sequencing to Explore Phylogenomics of Terrestrial Cyanobacteria.</title>
        <authorList>
            <person name="Ward R.D."/>
            <person name="Stajich J.E."/>
            <person name="Johansen J.R."/>
            <person name="Huntemann M."/>
            <person name="Clum A."/>
            <person name="Foster B."/>
            <person name="Foster B."/>
            <person name="Roux S."/>
            <person name="Palaniappan K."/>
            <person name="Varghese N."/>
            <person name="Mukherjee S."/>
            <person name="Reddy T.B.K."/>
            <person name="Daum C."/>
            <person name="Copeland A."/>
            <person name="Chen I.A."/>
            <person name="Ivanova N.N."/>
            <person name="Kyrpides N.C."/>
            <person name="Shapiro N."/>
            <person name="Eloe-Fadrosh E.A."/>
            <person name="Pietrasiak N."/>
        </authorList>
    </citation>
    <scope>NUCLEOTIDE SEQUENCE</scope>
    <source>
        <strain evidence="2">GSE-NOS-MK-12-04C</strain>
    </source>
</reference>
<dbReference type="Proteomes" id="UP000729701">
    <property type="component" value="Unassembled WGS sequence"/>
</dbReference>
<dbReference type="AlphaFoldDB" id="A0A951QN44"/>
<accession>A0A951QN44</accession>
<gene>
    <name evidence="2" type="ORF">KME60_16510</name>
</gene>
<feature type="coiled-coil region" evidence="1">
    <location>
        <begin position="1"/>
        <end position="28"/>
    </location>
</feature>